<feature type="compositionally biased region" description="Acidic residues" evidence="2">
    <location>
        <begin position="111"/>
        <end position="141"/>
    </location>
</feature>
<dbReference type="EMBL" id="CAEY01000212">
    <property type="status" value="NOT_ANNOTATED_CDS"/>
    <property type="molecule type" value="Genomic_DNA"/>
</dbReference>
<evidence type="ECO:0000256" key="2">
    <source>
        <dbReference type="SAM" id="MobiDB-lite"/>
    </source>
</evidence>
<keyword evidence="4" id="KW-1185">Reference proteome</keyword>
<feature type="compositionally biased region" description="Polar residues" evidence="2">
    <location>
        <begin position="95"/>
        <end position="110"/>
    </location>
</feature>
<dbReference type="OrthoDB" id="1681166at2759"/>
<dbReference type="STRING" id="32264.T1KLQ9"/>
<name>T1KLQ9_TETUR</name>
<dbReference type="OMA" id="RREMPLC"/>
<reference evidence="4" key="1">
    <citation type="submission" date="2011-08" db="EMBL/GenBank/DDBJ databases">
        <authorList>
            <person name="Rombauts S."/>
        </authorList>
    </citation>
    <scope>NUCLEOTIDE SEQUENCE</scope>
    <source>
        <strain evidence="4">London</strain>
    </source>
</reference>
<dbReference type="HOGENOM" id="CLU_1742861_0_0_1"/>
<dbReference type="KEGG" id="tut:107365071"/>
<proteinExistence type="inferred from homology"/>
<gene>
    <name evidence="3" type="primary">107365071</name>
</gene>
<dbReference type="AlphaFoldDB" id="T1KLQ9"/>
<reference evidence="3" key="2">
    <citation type="submission" date="2015-06" db="UniProtKB">
        <authorList>
            <consortium name="EnsemblMetazoa"/>
        </authorList>
    </citation>
    <scope>IDENTIFICATION</scope>
</reference>
<dbReference type="Proteomes" id="UP000015104">
    <property type="component" value="Unassembled WGS sequence"/>
</dbReference>
<protein>
    <submittedName>
        <fullName evidence="3">Uncharacterized protein</fullName>
    </submittedName>
</protein>
<evidence type="ECO:0000313" key="4">
    <source>
        <dbReference type="Proteomes" id="UP000015104"/>
    </source>
</evidence>
<dbReference type="EnsemblMetazoa" id="tetur14g03320.1">
    <property type="protein sequence ID" value="tetur14g03320.1"/>
    <property type="gene ID" value="tetur14g03320"/>
</dbReference>
<evidence type="ECO:0000313" key="3">
    <source>
        <dbReference type="EnsemblMetazoa" id="tetur14g03320.1"/>
    </source>
</evidence>
<comment type="similarity">
    <text evidence="1">Belongs to the FAM89 family.</text>
</comment>
<feature type="region of interest" description="Disordered" evidence="2">
    <location>
        <begin position="95"/>
        <end position="150"/>
    </location>
</feature>
<organism evidence="3 4">
    <name type="scientific">Tetranychus urticae</name>
    <name type="common">Two-spotted spider mite</name>
    <dbReference type="NCBI Taxonomy" id="32264"/>
    <lineage>
        <taxon>Eukaryota</taxon>
        <taxon>Metazoa</taxon>
        <taxon>Ecdysozoa</taxon>
        <taxon>Arthropoda</taxon>
        <taxon>Chelicerata</taxon>
        <taxon>Arachnida</taxon>
        <taxon>Acari</taxon>
        <taxon>Acariformes</taxon>
        <taxon>Trombidiformes</taxon>
        <taxon>Prostigmata</taxon>
        <taxon>Eleutherengona</taxon>
        <taxon>Raphignathae</taxon>
        <taxon>Tetranychoidea</taxon>
        <taxon>Tetranychidae</taxon>
        <taxon>Tetranychus</taxon>
    </lineage>
</organism>
<accession>T1KLQ9</accession>
<dbReference type="PANTHER" id="PTHR46949:SF1">
    <property type="entry name" value="AT07979P2"/>
    <property type="match status" value="1"/>
</dbReference>
<dbReference type="PANTHER" id="PTHR46949">
    <property type="entry name" value="LEUCINE REPEAT ADAPTER PROTEIN 25"/>
    <property type="match status" value="1"/>
</dbReference>
<sequence length="150" mass="16830">MDKIPPPPKSLTSNVNNLEKADDKSLGTFKGKGSFSYGCNNRLDEELMKLRREMVGLRQFDMSLLSQLNALKQSISEYKKALNIIVNGDDIGNYGDNQFNSYSSSRLNMDQENDLPDEGDDIDGEDCTSDDEREEDGEEENSERSSESTV</sequence>
<evidence type="ECO:0000256" key="1">
    <source>
        <dbReference type="ARBA" id="ARBA00038125"/>
    </source>
</evidence>